<dbReference type="RefSeq" id="WP_010898432.1">
    <property type="nucleotide sequence ID" value="NZ_CP040441.1"/>
</dbReference>
<dbReference type="GO" id="GO:0030395">
    <property type="term" value="F:lactose binding"/>
    <property type="evidence" value="ECO:0007669"/>
    <property type="project" value="TreeGrafter"/>
</dbReference>
<comment type="caution">
    <text evidence="10">The sequence shown here is derived from an EMBL/GenBank/DDBJ whole genome shotgun (WGS) entry which is preliminary data.</text>
</comment>
<feature type="transmembrane region" description="Helical" evidence="8">
    <location>
        <begin position="136"/>
        <end position="153"/>
    </location>
</feature>
<feature type="transmembrane region" description="Helical" evidence="8">
    <location>
        <begin position="12"/>
        <end position="30"/>
    </location>
</feature>
<dbReference type="GO" id="GO:0015528">
    <property type="term" value="F:lactose:proton symporter activity"/>
    <property type="evidence" value="ECO:0007669"/>
    <property type="project" value="TreeGrafter"/>
</dbReference>
<dbReference type="InterPro" id="IPR026032">
    <property type="entry name" value="HcaT-like"/>
</dbReference>
<feature type="transmembrane region" description="Helical" evidence="8">
    <location>
        <begin position="198"/>
        <end position="216"/>
    </location>
</feature>
<feature type="transmembrane region" description="Helical" evidence="8">
    <location>
        <begin position="297"/>
        <end position="317"/>
    </location>
</feature>
<keyword evidence="4" id="KW-0997">Cell inner membrane</keyword>
<keyword evidence="6 8" id="KW-1133">Transmembrane helix</keyword>
<protein>
    <submittedName>
        <fullName evidence="10">MFS transporter</fullName>
    </submittedName>
</protein>
<dbReference type="PIRSF" id="PIRSF004925">
    <property type="entry name" value="HcaT"/>
    <property type="match status" value="1"/>
</dbReference>
<name>A0A0M0KJX1_ALKHA</name>
<evidence type="ECO:0000256" key="7">
    <source>
        <dbReference type="ARBA" id="ARBA00023136"/>
    </source>
</evidence>
<reference evidence="10" key="1">
    <citation type="submission" date="2015-08" db="EMBL/GenBank/DDBJ databases">
        <title>Complete DNA Sequence of Pseudomonas syringae pv. actinidiae, the Causal Agent of Kiwifruit Canker Disease.</title>
        <authorList>
            <person name="Rikkerink E.H.A."/>
            <person name="Fineran P.C."/>
        </authorList>
    </citation>
    <scope>NUCLEOTIDE SEQUENCE</scope>
    <source>
        <strain evidence="10">DSM 13666</strain>
    </source>
</reference>
<dbReference type="OMA" id="PQFEVIT"/>
<feature type="domain" description="Major facilitator superfamily associated" evidence="9">
    <location>
        <begin position="9"/>
        <end position="358"/>
    </location>
</feature>
<evidence type="ECO:0000256" key="4">
    <source>
        <dbReference type="ARBA" id="ARBA00022519"/>
    </source>
</evidence>
<evidence type="ECO:0000256" key="3">
    <source>
        <dbReference type="ARBA" id="ARBA00022475"/>
    </source>
</evidence>
<evidence type="ECO:0000259" key="9">
    <source>
        <dbReference type="Pfam" id="PF12832"/>
    </source>
</evidence>
<sequence>MIRVQSVYRLMAYLFFAYSSMTIVTSYLPVYFSAVGLTAGEIGVLMAVGPFAMILAQPTWGFLSDKYKSIKRMLQIALIGMIVAIFAFMGAASFAGYFIMMFVLFLFLSPTTALGDSLAQKTAINRRLSFGKIRMWGSLGFGFTSLAVGYILAAIGVTYIMVPLLVVTVISLWLSFGLEDFSDTTKPVTLLSALKLAIDPKIFFFLVCIVFITVTHRTNDIFLSIYIVELGGPESYIGWAWFIGVATEAAVLATSTLWFRKFSPIGFVIFAAVFYGVRWWLVSMVAVPWLLLPLQTLHGMTFGVFYVAAFAFVSHLIPKHLQATGHVLFISTTFGLSGIFGSLFGGWMIQAFSIPTLYSYLALSAFIGALGMTVYHFVYKKSFHPLPAIAEK</sequence>
<feature type="transmembrane region" description="Helical" evidence="8">
    <location>
        <begin position="358"/>
        <end position="378"/>
    </location>
</feature>
<keyword evidence="7 8" id="KW-0472">Membrane</keyword>
<feature type="transmembrane region" description="Helical" evidence="8">
    <location>
        <begin position="97"/>
        <end position="115"/>
    </location>
</feature>
<feature type="transmembrane region" description="Helical" evidence="8">
    <location>
        <begin position="159"/>
        <end position="178"/>
    </location>
</feature>
<evidence type="ECO:0000256" key="8">
    <source>
        <dbReference type="SAM" id="Phobius"/>
    </source>
</evidence>
<comment type="subcellular location">
    <subcellularLocation>
        <location evidence="1">Cell inner membrane</location>
        <topology evidence="1">Multi-pass membrane protein</topology>
    </subcellularLocation>
</comment>
<feature type="transmembrane region" description="Helical" evidence="8">
    <location>
        <begin position="42"/>
        <end position="62"/>
    </location>
</feature>
<dbReference type="AlphaFoldDB" id="A0A0M0KJX1"/>
<dbReference type="GO" id="GO:0005886">
    <property type="term" value="C:plasma membrane"/>
    <property type="evidence" value="ECO:0007669"/>
    <property type="project" value="UniProtKB-SubCell"/>
</dbReference>
<feature type="transmembrane region" description="Helical" evidence="8">
    <location>
        <begin position="329"/>
        <end position="352"/>
    </location>
</feature>
<feature type="transmembrane region" description="Helical" evidence="8">
    <location>
        <begin position="236"/>
        <end position="259"/>
    </location>
</feature>
<accession>A0A0M0KJX1</accession>
<dbReference type="InterPro" id="IPR024989">
    <property type="entry name" value="MFS_assoc_dom"/>
</dbReference>
<evidence type="ECO:0000256" key="5">
    <source>
        <dbReference type="ARBA" id="ARBA00022692"/>
    </source>
</evidence>
<proteinExistence type="predicted"/>
<dbReference type="InterPro" id="IPR036259">
    <property type="entry name" value="MFS_trans_sf"/>
</dbReference>
<dbReference type="GeneID" id="87597817"/>
<keyword evidence="3" id="KW-1003">Cell membrane</keyword>
<feature type="transmembrane region" description="Helical" evidence="8">
    <location>
        <begin position="266"/>
        <end position="291"/>
    </location>
</feature>
<dbReference type="EMBL" id="LILD01000001">
    <property type="protein sequence ID" value="KOO38902.1"/>
    <property type="molecule type" value="Genomic_DNA"/>
</dbReference>
<evidence type="ECO:0000256" key="6">
    <source>
        <dbReference type="ARBA" id="ARBA00022989"/>
    </source>
</evidence>
<gene>
    <name evidence="10" type="ORF">AMD02_08485</name>
</gene>
<evidence type="ECO:0000256" key="2">
    <source>
        <dbReference type="ARBA" id="ARBA00022448"/>
    </source>
</evidence>
<keyword evidence="5 8" id="KW-0812">Transmembrane</keyword>
<dbReference type="Pfam" id="PF12832">
    <property type="entry name" value="MFS_1_like"/>
    <property type="match status" value="1"/>
</dbReference>
<dbReference type="SUPFAM" id="SSF103473">
    <property type="entry name" value="MFS general substrate transporter"/>
    <property type="match status" value="1"/>
</dbReference>
<dbReference type="PATRIC" id="fig|136160.3.peg.2034"/>
<evidence type="ECO:0000256" key="1">
    <source>
        <dbReference type="ARBA" id="ARBA00004429"/>
    </source>
</evidence>
<evidence type="ECO:0000313" key="10">
    <source>
        <dbReference type="EMBL" id="KOO38902.1"/>
    </source>
</evidence>
<organism evidence="10">
    <name type="scientific">Halalkalibacterium halodurans</name>
    <name type="common">Bacillus halodurans</name>
    <dbReference type="NCBI Taxonomy" id="86665"/>
    <lineage>
        <taxon>Bacteria</taxon>
        <taxon>Bacillati</taxon>
        <taxon>Bacillota</taxon>
        <taxon>Bacilli</taxon>
        <taxon>Bacillales</taxon>
        <taxon>Bacillaceae</taxon>
        <taxon>Halalkalibacterium (ex Joshi et al. 2022)</taxon>
    </lineage>
</organism>
<dbReference type="PANTHER" id="PTHR23522">
    <property type="entry name" value="BLL5896 PROTEIN"/>
    <property type="match status" value="1"/>
</dbReference>
<dbReference type="PANTHER" id="PTHR23522:SF10">
    <property type="entry name" value="3-PHENYLPROPIONIC ACID TRANSPORTER-RELATED"/>
    <property type="match status" value="1"/>
</dbReference>
<dbReference type="Gene3D" id="1.20.1250.20">
    <property type="entry name" value="MFS general substrate transporter like domains"/>
    <property type="match status" value="2"/>
</dbReference>
<keyword evidence="2" id="KW-0813">Transport</keyword>
<feature type="transmembrane region" description="Helical" evidence="8">
    <location>
        <begin position="74"/>
        <end position="91"/>
    </location>
</feature>